<comment type="function">
    <text evidence="5">This is one of the proteins that binds to the 5S RNA in the ribosome where it forms part of the central protuberance.</text>
</comment>
<feature type="domain" description="Large ribosomal subunit protein bL25 beta" evidence="8">
    <location>
        <begin position="108"/>
        <end position="190"/>
    </location>
</feature>
<dbReference type="EMBL" id="DTIY01000079">
    <property type="protein sequence ID" value="HGY40212.1"/>
    <property type="molecule type" value="Genomic_DNA"/>
</dbReference>
<feature type="compositionally biased region" description="Acidic residues" evidence="6">
    <location>
        <begin position="193"/>
        <end position="205"/>
    </location>
</feature>
<dbReference type="GO" id="GO:0003735">
    <property type="term" value="F:structural constituent of ribosome"/>
    <property type="evidence" value="ECO:0007669"/>
    <property type="project" value="InterPro"/>
</dbReference>
<evidence type="ECO:0000256" key="4">
    <source>
        <dbReference type="ARBA" id="ARBA00023274"/>
    </source>
</evidence>
<evidence type="ECO:0000256" key="1">
    <source>
        <dbReference type="ARBA" id="ARBA00022730"/>
    </source>
</evidence>
<dbReference type="InterPro" id="IPR001021">
    <property type="entry name" value="Ribosomal_bL25_long"/>
</dbReference>
<dbReference type="GO" id="GO:0022625">
    <property type="term" value="C:cytosolic large ribosomal subunit"/>
    <property type="evidence" value="ECO:0007669"/>
    <property type="project" value="TreeGrafter"/>
</dbReference>
<organism evidence="9">
    <name type="scientific">Candidatus Caldatribacterium saccharofermentans</name>
    <dbReference type="NCBI Taxonomy" id="1454753"/>
    <lineage>
        <taxon>Bacteria</taxon>
        <taxon>Pseudomonadati</taxon>
        <taxon>Atribacterota</taxon>
        <taxon>Atribacteria</taxon>
        <taxon>Atribacterales</taxon>
        <taxon>Candidatus Caldatribacteriaceae</taxon>
        <taxon>Candidatus Caldatribacterium</taxon>
    </lineage>
</organism>
<keyword evidence="2 5" id="KW-0694">RNA-binding</keyword>
<evidence type="ECO:0000259" key="7">
    <source>
        <dbReference type="Pfam" id="PF01386"/>
    </source>
</evidence>
<dbReference type="InterPro" id="IPR020056">
    <property type="entry name" value="Rbsml_bL25/Gln-tRNA_synth_N"/>
</dbReference>
<dbReference type="Gene3D" id="2.40.240.10">
    <property type="entry name" value="Ribosomal Protein L25, Chain P"/>
    <property type="match status" value="1"/>
</dbReference>
<dbReference type="InterPro" id="IPR020057">
    <property type="entry name" value="Ribosomal_bL25_b-dom"/>
</dbReference>
<comment type="similarity">
    <text evidence="5">Belongs to the bacterial ribosomal protein bL25 family. CTC subfamily.</text>
</comment>
<protein>
    <recommendedName>
        <fullName evidence="5">Large ribosomal subunit protein bL25</fullName>
    </recommendedName>
    <alternativeName>
        <fullName evidence="5">General stress protein CTC</fullName>
    </alternativeName>
</protein>
<dbReference type="InterPro" id="IPR020930">
    <property type="entry name" value="Ribosomal_uL5_bac-type"/>
</dbReference>
<comment type="caution">
    <text evidence="9">The sequence shown here is derived from an EMBL/GenBank/DDBJ whole genome shotgun (WGS) entry which is preliminary data.</text>
</comment>
<dbReference type="CDD" id="cd00495">
    <property type="entry name" value="Ribosomal_L25_TL5_CTC"/>
    <property type="match status" value="1"/>
</dbReference>
<dbReference type="Pfam" id="PF14693">
    <property type="entry name" value="Ribosomal_TL5_C"/>
    <property type="match status" value="1"/>
</dbReference>
<keyword evidence="1 5" id="KW-0699">rRNA-binding</keyword>
<dbReference type="Pfam" id="PF01386">
    <property type="entry name" value="Ribosomal_L25p"/>
    <property type="match status" value="1"/>
</dbReference>
<dbReference type="PANTHER" id="PTHR33284:SF1">
    <property type="entry name" value="RIBOSOMAL PROTEIN L25_GLN-TRNA SYNTHETASE, ANTI-CODON-BINDING DOMAIN-CONTAINING PROTEIN"/>
    <property type="match status" value="1"/>
</dbReference>
<evidence type="ECO:0000313" key="9">
    <source>
        <dbReference type="EMBL" id="HGY40212.1"/>
    </source>
</evidence>
<evidence type="ECO:0000256" key="3">
    <source>
        <dbReference type="ARBA" id="ARBA00022980"/>
    </source>
</evidence>
<gene>
    <name evidence="5" type="primary">rplY</name>
    <name evidence="5" type="synonym">ctc</name>
    <name evidence="9" type="ORF">ENW11_10465</name>
</gene>
<dbReference type="InterPro" id="IPR011035">
    <property type="entry name" value="Ribosomal_bL25/Gln-tRNA_synth"/>
</dbReference>
<dbReference type="GO" id="GO:0008097">
    <property type="term" value="F:5S rRNA binding"/>
    <property type="evidence" value="ECO:0007669"/>
    <property type="project" value="InterPro"/>
</dbReference>
<proteinExistence type="inferred from homology"/>
<keyword evidence="4 5" id="KW-0687">Ribonucleoprotein</keyword>
<sequence length="220" mass="24331">MAMKRGETVTVALERRQELGKGGARKLRRVGYVPAVLYSRDSASGSEPLKIRLGELERILRIPGVTHHILELSIDGEKRRGIIKDIQYNPVKNEIWHIDFYEVKADQKISLTVPVVIQGESKGVKAGGILEIVTPELEIECLPDAIPEAIVVDVTELEVGDAIHVRELKVPEGVTIAENPDEVVVVVTPPEVAVEEEEEKTEEEPEAPKVIAKGKTEKEK</sequence>
<accession>A0A7V4TI81</accession>
<evidence type="ECO:0000256" key="2">
    <source>
        <dbReference type="ARBA" id="ARBA00022884"/>
    </source>
</evidence>
<reference evidence="9" key="1">
    <citation type="journal article" date="2020" name="mSystems">
        <title>Genome- and Community-Level Interaction Insights into Carbon Utilization and Element Cycling Functions of Hydrothermarchaeota in Hydrothermal Sediment.</title>
        <authorList>
            <person name="Zhou Z."/>
            <person name="Liu Y."/>
            <person name="Xu W."/>
            <person name="Pan J."/>
            <person name="Luo Z.H."/>
            <person name="Li M."/>
        </authorList>
    </citation>
    <scope>NUCLEOTIDE SEQUENCE [LARGE SCALE GENOMIC DNA]</scope>
    <source>
        <strain evidence="9">SpSt-82</strain>
    </source>
</reference>
<dbReference type="Gene3D" id="2.170.120.20">
    <property type="entry name" value="Ribosomal protein L25, beta domain"/>
    <property type="match status" value="1"/>
</dbReference>
<dbReference type="InterPro" id="IPR037121">
    <property type="entry name" value="Ribosomal_bL25_C"/>
</dbReference>
<dbReference type="PANTHER" id="PTHR33284">
    <property type="entry name" value="RIBOSOMAL PROTEIN L25/GLN-TRNA SYNTHETASE, ANTI-CODON-BINDING DOMAIN-CONTAINING PROTEIN"/>
    <property type="match status" value="1"/>
</dbReference>
<evidence type="ECO:0000256" key="6">
    <source>
        <dbReference type="SAM" id="MobiDB-lite"/>
    </source>
</evidence>
<dbReference type="GO" id="GO:0006412">
    <property type="term" value="P:translation"/>
    <property type="evidence" value="ECO:0007669"/>
    <property type="project" value="UniProtKB-UniRule"/>
</dbReference>
<name>A0A7V4TI81_9BACT</name>
<dbReference type="InterPro" id="IPR029751">
    <property type="entry name" value="Ribosomal_L25_dom"/>
</dbReference>
<dbReference type="NCBIfam" id="NF004128">
    <property type="entry name" value="PRK05618.1-2"/>
    <property type="match status" value="1"/>
</dbReference>
<dbReference type="NCBIfam" id="TIGR00731">
    <property type="entry name" value="bL25_bact_ctc"/>
    <property type="match status" value="1"/>
</dbReference>
<keyword evidence="3 5" id="KW-0689">Ribosomal protein</keyword>
<dbReference type="SUPFAM" id="SSF50715">
    <property type="entry name" value="Ribosomal protein L25-like"/>
    <property type="match status" value="1"/>
</dbReference>
<feature type="region of interest" description="Disordered" evidence="6">
    <location>
        <begin position="192"/>
        <end position="220"/>
    </location>
</feature>
<evidence type="ECO:0000256" key="5">
    <source>
        <dbReference type="HAMAP-Rule" id="MF_01334"/>
    </source>
</evidence>
<dbReference type="AlphaFoldDB" id="A0A7V4TI81"/>
<dbReference type="HAMAP" id="MF_01334">
    <property type="entry name" value="Ribosomal_bL25_CTC"/>
    <property type="match status" value="1"/>
</dbReference>
<comment type="subunit">
    <text evidence="5">Part of the 50S ribosomal subunit; part of the 5S rRNA/L5/L18/L25 subcomplex. Contacts the 5S rRNA. Binds to the 5S rRNA independently of L5 and L18.</text>
</comment>
<evidence type="ECO:0000259" key="8">
    <source>
        <dbReference type="Pfam" id="PF14693"/>
    </source>
</evidence>
<feature type="domain" description="Large ribosomal subunit protein bL25 L25" evidence="7">
    <location>
        <begin position="13"/>
        <end position="100"/>
    </location>
</feature>